<evidence type="ECO:0000313" key="10">
    <source>
        <dbReference type="EMBL" id="GAA4650208.1"/>
    </source>
</evidence>
<evidence type="ECO:0000256" key="4">
    <source>
        <dbReference type="ARBA" id="ARBA00022692"/>
    </source>
</evidence>
<dbReference type="InterPro" id="IPR022357">
    <property type="entry name" value="MIP_CS"/>
</dbReference>
<feature type="transmembrane region" description="Helical" evidence="9">
    <location>
        <begin position="233"/>
        <end position="254"/>
    </location>
</feature>
<dbReference type="PANTHER" id="PTHR43829">
    <property type="entry name" value="AQUAPORIN OR AQUAGLYCEROPORIN RELATED"/>
    <property type="match status" value="1"/>
</dbReference>
<dbReference type="EMBL" id="BAABFL010000374">
    <property type="protein sequence ID" value="GAA4650208.1"/>
    <property type="molecule type" value="Genomic_DNA"/>
</dbReference>
<dbReference type="PANTHER" id="PTHR43829:SF9">
    <property type="entry name" value="AQUAPORIN-9"/>
    <property type="match status" value="1"/>
</dbReference>
<evidence type="ECO:0000256" key="2">
    <source>
        <dbReference type="ARBA" id="ARBA00006175"/>
    </source>
</evidence>
<comment type="similarity">
    <text evidence="2 7">Belongs to the MIP/aquaporin (TC 1.A.8) family.</text>
</comment>
<sequence>MTYSKEFVGEFIGTFIIVFLGCGSVAVTVLFSAHVGLFQVAIIWGLAVTLAIYATRRLSCAHLNPAVSIAMVVSRRMHAALLPWYLGAQFSGALVAAICLYWLFYSSILQFEAAHEIVRGTDASVASAMIFGEFYPNPMAGNVASVSTINALFAEGIGTFGLVFMILALTEGCNTGKPDKTLAPFFIGLTVTAIISILGPLTQAGLNPARDLSPRLLSMLSGWGKAALPDDHFGFLTVYVLGPVIGGVLAGLLFTGVVEPLMNSAGGHYCGEDSQSALDDQDENRTRRHEVP</sequence>
<feature type="transmembrane region" description="Helical" evidence="9">
    <location>
        <begin position="7"/>
        <end position="31"/>
    </location>
</feature>
<name>A0ABP8V1V7_9GAMM</name>
<evidence type="ECO:0000256" key="6">
    <source>
        <dbReference type="ARBA" id="ARBA00023136"/>
    </source>
</evidence>
<keyword evidence="6 9" id="KW-0472">Membrane</keyword>
<dbReference type="PRINTS" id="PR00783">
    <property type="entry name" value="MINTRINSICP"/>
</dbReference>
<evidence type="ECO:0008006" key="12">
    <source>
        <dbReference type="Google" id="ProtNLM"/>
    </source>
</evidence>
<dbReference type="PROSITE" id="PS51257">
    <property type="entry name" value="PROKAR_LIPOPROTEIN"/>
    <property type="match status" value="1"/>
</dbReference>
<accession>A0ABP8V1V7</accession>
<feature type="region of interest" description="Disordered" evidence="8">
    <location>
        <begin position="272"/>
        <end position="292"/>
    </location>
</feature>
<gene>
    <name evidence="10" type="ORF">GCM10023116_24910</name>
</gene>
<comment type="subcellular location">
    <subcellularLocation>
        <location evidence="1">Membrane</location>
        <topology evidence="1">Multi-pass membrane protein</topology>
    </subcellularLocation>
</comment>
<dbReference type="InterPro" id="IPR000425">
    <property type="entry name" value="MIP"/>
</dbReference>
<evidence type="ECO:0000256" key="8">
    <source>
        <dbReference type="SAM" id="MobiDB-lite"/>
    </source>
</evidence>
<dbReference type="Pfam" id="PF00230">
    <property type="entry name" value="MIP"/>
    <property type="match status" value="1"/>
</dbReference>
<evidence type="ECO:0000256" key="9">
    <source>
        <dbReference type="SAM" id="Phobius"/>
    </source>
</evidence>
<evidence type="ECO:0000256" key="5">
    <source>
        <dbReference type="ARBA" id="ARBA00022989"/>
    </source>
</evidence>
<proteinExistence type="inferred from homology"/>
<evidence type="ECO:0000256" key="1">
    <source>
        <dbReference type="ARBA" id="ARBA00004141"/>
    </source>
</evidence>
<evidence type="ECO:0000256" key="7">
    <source>
        <dbReference type="RuleBase" id="RU000477"/>
    </source>
</evidence>
<feature type="transmembrane region" description="Helical" evidence="9">
    <location>
        <begin position="149"/>
        <end position="170"/>
    </location>
</feature>
<dbReference type="SUPFAM" id="SSF81338">
    <property type="entry name" value="Aquaporin-like"/>
    <property type="match status" value="1"/>
</dbReference>
<keyword evidence="11" id="KW-1185">Reference proteome</keyword>
<reference evidence="11" key="1">
    <citation type="journal article" date="2019" name="Int. J. Syst. Evol. Microbiol.">
        <title>The Global Catalogue of Microorganisms (GCM) 10K type strain sequencing project: providing services to taxonomists for standard genome sequencing and annotation.</title>
        <authorList>
            <consortium name="The Broad Institute Genomics Platform"/>
            <consortium name="The Broad Institute Genome Sequencing Center for Infectious Disease"/>
            <person name="Wu L."/>
            <person name="Ma J."/>
        </authorList>
    </citation>
    <scope>NUCLEOTIDE SEQUENCE [LARGE SCALE GENOMIC DNA]</scope>
    <source>
        <strain evidence="11">JCM 17805</strain>
    </source>
</reference>
<evidence type="ECO:0000313" key="11">
    <source>
        <dbReference type="Proteomes" id="UP001500604"/>
    </source>
</evidence>
<dbReference type="InterPro" id="IPR023271">
    <property type="entry name" value="Aquaporin-like"/>
</dbReference>
<protein>
    <recommendedName>
        <fullName evidence="12">Glycerol uptake facilitator protein</fullName>
    </recommendedName>
</protein>
<comment type="caution">
    <text evidence="10">The sequence shown here is derived from an EMBL/GenBank/DDBJ whole genome shotgun (WGS) entry which is preliminary data.</text>
</comment>
<keyword evidence="3 7" id="KW-0813">Transport</keyword>
<dbReference type="InterPro" id="IPR050363">
    <property type="entry name" value="MIP/Aquaporin"/>
</dbReference>
<dbReference type="PROSITE" id="PS00221">
    <property type="entry name" value="MIP"/>
    <property type="match status" value="1"/>
</dbReference>
<feature type="transmembrane region" description="Helical" evidence="9">
    <location>
        <begin position="37"/>
        <end position="55"/>
    </location>
</feature>
<dbReference type="RefSeq" id="WP_345196319.1">
    <property type="nucleotide sequence ID" value="NZ_BAABFL010000374.1"/>
</dbReference>
<dbReference type="Proteomes" id="UP001500604">
    <property type="component" value="Unassembled WGS sequence"/>
</dbReference>
<evidence type="ECO:0000256" key="3">
    <source>
        <dbReference type="ARBA" id="ARBA00022448"/>
    </source>
</evidence>
<keyword evidence="4 7" id="KW-0812">Transmembrane</keyword>
<dbReference type="Gene3D" id="1.20.1080.10">
    <property type="entry name" value="Glycerol uptake facilitator protein"/>
    <property type="match status" value="1"/>
</dbReference>
<feature type="compositionally biased region" description="Basic and acidic residues" evidence="8">
    <location>
        <begin position="283"/>
        <end position="292"/>
    </location>
</feature>
<feature type="transmembrane region" description="Helical" evidence="9">
    <location>
        <begin position="84"/>
        <end position="104"/>
    </location>
</feature>
<keyword evidence="5 9" id="KW-1133">Transmembrane helix</keyword>
<organism evidence="10 11">
    <name type="scientific">Kistimonas scapharcae</name>
    <dbReference type="NCBI Taxonomy" id="1036133"/>
    <lineage>
        <taxon>Bacteria</taxon>
        <taxon>Pseudomonadati</taxon>
        <taxon>Pseudomonadota</taxon>
        <taxon>Gammaproteobacteria</taxon>
        <taxon>Oceanospirillales</taxon>
        <taxon>Endozoicomonadaceae</taxon>
        <taxon>Kistimonas</taxon>
    </lineage>
</organism>
<feature type="transmembrane region" description="Helical" evidence="9">
    <location>
        <begin position="182"/>
        <end position="201"/>
    </location>
</feature>